<evidence type="ECO:0000256" key="5">
    <source>
        <dbReference type="ARBA" id="ARBA00023136"/>
    </source>
</evidence>
<reference evidence="8 9" key="1">
    <citation type="submission" date="2022-03" db="EMBL/GenBank/DDBJ databases">
        <title>Genomic signatures underlying metal tolerance in selected Arctic bacterial isolates.</title>
        <authorList>
            <person name="Thomas F.A."/>
            <person name="Venkatachalam S."/>
            <person name="Krishnan K.P."/>
        </authorList>
    </citation>
    <scope>NUCLEOTIDE SEQUENCE [LARGE SCALE GENOMIC DNA]</scope>
    <source>
        <strain evidence="8 9">HM116</strain>
    </source>
</reference>
<feature type="transmembrane region" description="Helical" evidence="7">
    <location>
        <begin position="263"/>
        <end position="281"/>
    </location>
</feature>
<feature type="transmembrane region" description="Helical" evidence="7">
    <location>
        <begin position="232"/>
        <end position="256"/>
    </location>
</feature>
<evidence type="ECO:0000256" key="3">
    <source>
        <dbReference type="ARBA" id="ARBA00022692"/>
    </source>
</evidence>
<keyword evidence="3 7" id="KW-0812">Transmembrane</keyword>
<dbReference type="RefSeq" id="WP_240719654.1">
    <property type="nucleotide sequence ID" value="NZ_JAKVTW010000018.1"/>
</dbReference>
<gene>
    <name evidence="8" type="ORF">MLE19_18830</name>
</gene>
<accession>A0ABS9SBA5</accession>
<comment type="similarity">
    <text evidence="2">Belongs to the autoinducer-2 exporter (AI-2E) (TC 2.A.86) family.</text>
</comment>
<keyword evidence="5 7" id="KW-0472">Membrane</keyword>
<feature type="compositionally biased region" description="Basic and acidic residues" evidence="6">
    <location>
        <begin position="363"/>
        <end position="381"/>
    </location>
</feature>
<dbReference type="Proteomes" id="UP001320609">
    <property type="component" value="Unassembled WGS sequence"/>
</dbReference>
<dbReference type="Pfam" id="PF01594">
    <property type="entry name" value="AI-2E_transport"/>
    <property type="match status" value="1"/>
</dbReference>
<name>A0ABS9SBA5_9GAMM</name>
<evidence type="ECO:0000256" key="6">
    <source>
        <dbReference type="SAM" id="MobiDB-lite"/>
    </source>
</evidence>
<keyword evidence="4 7" id="KW-1133">Transmembrane helix</keyword>
<proteinExistence type="inferred from homology"/>
<feature type="region of interest" description="Disordered" evidence="6">
    <location>
        <begin position="345"/>
        <end position="381"/>
    </location>
</feature>
<evidence type="ECO:0000313" key="9">
    <source>
        <dbReference type="Proteomes" id="UP001320609"/>
    </source>
</evidence>
<comment type="caution">
    <text evidence="8">The sequence shown here is derived from an EMBL/GenBank/DDBJ whole genome shotgun (WGS) entry which is preliminary data.</text>
</comment>
<feature type="transmembrane region" description="Helical" evidence="7">
    <location>
        <begin position="301"/>
        <end position="332"/>
    </location>
</feature>
<keyword evidence="9" id="KW-1185">Reference proteome</keyword>
<feature type="transmembrane region" description="Helical" evidence="7">
    <location>
        <begin position="59"/>
        <end position="79"/>
    </location>
</feature>
<dbReference type="PANTHER" id="PTHR21716">
    <property type="entry name" value="TRANSMEMBRANE PROTEIN"/>
    <property type="match status" value="1"/>
</dbReference>
<sequence length="381" mass="42173">MRNSWWGVLFLVVIGGLIFLLDAVLMPFIAGMILAYLADPLANRFQRWGMSRPFAVSSVFLVLLIVLVVSLLILIPLLVQQLKQLGEAIPGIFNWVENTLAPQVQEWTGYDLTTELTNARETLVENWRDAGGYLAQALGQIGRSGMAFVSWITYVALIPVVTFYLLLDWNRLLDNIANLIPRQWADDTFRLARRCDEVLSSFLRGQLLVMLCLGIIYAVGLTLMGLNFGLLIGFVSGLVSIVPFLGFIVGLVIALVVALFQFATWWAVLGVILVFSIGQMAESVVLQPKLLGDKIGLHPVAVIFAVLAGGNLFGLTGVLLALPVAAVILVLLKEVKARYQESELYDEKNNDSHPSIIEVSSSYHDEPERDEYRRKDIGESP</sequence>
<protein>
    <submittedName>
        <fullName evidence="8">AI-2E family transporter</fullName>
    </submittedName>
</protein>
<evidence type="ECO:0000256" key="4">
    <source>
        <dbReference type="ARBA" id="ARBA00022989"/>
    </source>
</evidence>
<dbReference type="PANTHER" id="PTHR21716:SF64">
    <property type="entry name" value="AI-2 TRANSPORT PROTEIN TQSA"/>
    <property type="match status" value="1"/>
</dbReference>
<feature type="transmembrane region" description="Helical" evidence="7">
    <location>
        <begin position="148"/>
        <end position="167"/>
    </location>
</feature>
<dbReference type="EMBL" id="JAKVTW010000018">
    <property type="protein sequence ID" value="MCH4813390.1"/>
    <property type="molecule type" value="Genomic_DNA"/>
</dbReference>
<feature type="transmembrane region" description="Helical" evidence="7">
    <location>
        <begin position="207"/>
        <end position="226"/>
    </location>
</feature>
<evidence type="ECO:0000256" key="2">
    <source>
        <dbReference type="ARBA" id="ARBA00009773"/>
    </source>
</evidence>
<evidence type="ECO:0000313" key="8">
    <source>
        <dbReference type="EMBL" id="MCH4813390.1"/>
    </source>
</evidence>
<dbReference type="InterPro" id="IPR002549">
    <property type="entry name" value="AI-2E-like"/>
</dbReference>
<evidence type="ECO:0000256" key="7">
    <source>
        <dbReference type="SAM" id="Phobius"/>
    </source>
</evidence>
<evidence type="ECO:0000256" key="1">
    <source>
        <dbReference type="ARBA" id="ARBA00004141"/>
    </source>
</evidence>
<feature type="transmembrane region" description="Helical" evidence="7">
    <location>
        <begin position="6"/>
        <end position="38"/>
    </location>
</feature>
<comment type="subcellular location">
    <subcellularLocation>
        <location evidence="1">Membrane</location>
        <topology evidence="1">Multi-pass membrane protein</topology>
    </subcellularLocation>
</comment>
<organism evidence="8 9">
    <name type="scientific">Vreelandella neptunia</name>
    <dbReference type="NCBI Taxonomy" id="115551"/>
    <lineage>
        <taxon>Bacteria</taxon>
        <taxon>Pseudomonadati</taxon>
        <taxon>Pseudomonadota</taxon>
        <taxon>Gammaproteobacteria</taxon>
        <taxon>Oceanospirillales</taxon>
        <taxon>Halomonadaceae</taxon>
        <taxon>Vreelandella</taxon>
    </lineage>
</organism>